<dbReference type="InterPro" id="IPR058534">
    <property type="entry name" value="YjdF"/>
</dbReference>
<feature type="transmembrane region" description="Helical" evidence="1">
    <location>
        <begin position="20"/>
        <end position="39"/>
    </location>
</feature>
<feature type="transmembrane region" description="Helical" evidence="1">
    <location>
        <begin position="193"/>
        <end position="210"/>
    </location>
</feature>
<evidence type="ECO:0000313" key="2">
    <source>
        <dbReference type="EMBL" id="PND38330.1"/>
    </source>
</evidence>
<keyword evidence="3" id="KW-1185">Reference proteome</keyword>
<dbReference type="RefSeq" id="WP_102768249.1">
    <property type="nucleotide sequence ID" value="NZ_CP124551.1"/>
</dbReference>
<feature type="transmembrane region" description="Helical" evidence="1">
    <location>
        <begin position="70"/>
        <end position="93"/>
    </location>
</feature>
<keyword evidence="1" id="KW-0812">Transmembrane</keyword>
<proteinExistence type="predicted"/>
<keyword evidence="1" id="KW-1133">Transmembrane helix</keyword>
<reference evidence="2 3" key="1">
    <citation type="submission" date="2018-01" db="EMBL/GenBank/DDBJ databases">
        <title>Draft genome sequence of Paucibacter aquatile CR182 isolated from freshwater of the Nakdong River.</title>
        <authorList>
            <person name="Choi A."/>
            <person name="Chung E.J."/>
        </authorList>
    </citation>
    <scope>NUCLEOTIDE SEQUENCE [LARGE SCALE GENOMIC DNA]</scope>
    <source>
        <strain evidence="2 3">CR182</strain>
    </source>
</reference>
<sequence>MPAVPSSRSTPFTPPAQLSATQLALLAGLNLAVLAWSRLGAFDAATWWMEVAPVLLVWPLLLATQRRFPLTPLLLGLIFVHALILIAGGHYSYARVPLGDWLREMLALGRNPYDGLGHLAQGFIPAIAARELLLRKTGLQRGGWLFTVVTACCLAISAIYELIEWGAAVALGQGADEFLGAQGDPWDTQKDMALAWLGAMLAQLLLARAHDRALERLAQN</sequence>
<evidence type="ECO:0000256" key="1">
    <source>
        <dbReference type="SAM" id="Phobius"/>
    </source>
</evidence>
<organism evidence="2 3">
    <name type="scientific">Kinneretia aquatilis</name>
    <dbReference type="NCBI Taxonomy" id="2070761"/>
    <lineage>
        <taxon>Bacteria</taxon>
        <taxon>Pseudomonadati</taxon>
        <taxon>Pseudomonadota</taxon>
        <taxon>Betaproteobacteria</taxon>
        <taxon>Burkholderiales</taxon>
        <taxon>Sphaerotilaceae</taxon>
        <taxon>Roseateles</taxon>
    </lineage>
</organism>
<keyword evidence="1" id="KW-0472">Membrane</keyword>
<feature type="transmembrane region" description="Helical" evidence="1">
    <location>
        <begin position="144"/>
        <end position="163"/>
    </location>
</feature>
<name>A0A2N8KY04_9BURK</name>
<dbReference type="OrthoDB" id="9786473at2"/>
<dbReference type="Pfam" id="PF09997">
    <property type="entry name" value="DUF2238"/>
    <property type="match status" value="1"/>
</dbReference>
<feature type="transmembrane region" description="Helical" evidence="1">
    <location>
        <begin position="45"/>
        <end position="63"/>
    </location>
</feature>
<dbReference type="Proteomes" id="UP000235916">
    <property type="component" value="Unassembled WGS sequence"/>
</dbReference>
<dbReference type="InterPro" id="IPR014509">
    <property type="entry name" value="YjdF-like"/>
</dbReference>
<dbReference type="PIRSF" id="PIRSF020606">
    <property type="entry name" value="UCP020606"/>
    <property type="match status" value="1"/>
</dbReference>
<gene>
    <name evidence="2" type="ORF">C1O66_12885</name>
</gene>
<evidence type="ECO:0000313" key="3">
    <source>
        <dbReference type="Proteomes" id="UP000235916"/>
    </source>
</evidence>
<accession>A0A2N8KY04</accession>
<evidence type="ECO:0008006" key="4">
    <source>
        <dbReference type="Google" id="ProtNLM"/>
    </source>
</evidence>
<protein>
    <recommendedName>
        <fullName evidence="4">DUF2238 domain-containing protein</fullName>
    </recommendedName>
</protein>
<dbReference type="EMBL" id="POSP01000003">
    <property type="protein sequence ID" value="PND38330.1"/>
    <property type="molecule type" value="Genomic_DNA"/>
</dbReference>
<comment type="caution">
    <text evidence="2">The sequence shown here is derived from an EMBL/GenBank/DDBJ whole genome shotgun (WGS) entry which is preliminary data.</text>
</comment>
<dbReference type="AlphaFoldDB" id="A0A2N8KY04"/>